<keyword evidence="3" id="KW-1185">Reference proteome</keyword>
<name>W4PZA1_9BACI</name>
<organism evidence="2 3">
    <name type="scientific">Halalkalibacter wakoensis JCM 9140</name>
    <dbReference type="NCBI Taxonomy" id="1236970"/>
    <lineage>
        <taxon>Bacteria</taxon>
        <taxon>Bacillati</taxon>
        <taxon>Bacillota</taxon>
        <taxon>Bacilli</taxon>
        <taxon>Bacillales</taxon>
        <taxon>Bacillaceae</taxon>
        <taxon>Halalkalibacter</taxon>
    </lineage>
</organism>
<comment type="caution">
    <text evidence="2">The sequence shown here is derived from an EMBL/GenBank/DDBJ whole genome shotgun (WGS) entry which is preliminary data.</text>
</comment>
<proteinExistence type="predicted"/>
<reference evidence="2" key="1">
    <citation type="journal article" date="2014" name="Genome Announc.">
        <title>Draft Genome Sequences of Three Alkaliphilic Bacillus Strains, Bacillus wakoensis JCM 9140T, Bacillus akibai JCM 9157T, and Bacillus hemicellulosilyticus JCM 9152T.</title>
        <authorList>
            <person name="Yuki M."/>
            <person name="Oshima K."/>
            <person name="Suda W."/>
            <person name="Oshida Y."/>
            <person name="Kitamura K."/>
            <person name="Iida T."/>
            <person name="Hattori M."/>
            <person name="Ohkuma M."/>
        </authorList>
    </citation>
    <scope>NUCLEOTIDE SEQUENCE [LARGE SCALE GENOMIC DNA]</scope>
    <source>
        <strain evidence="2">JCM 9140</strain>
    </source>
</reference>
<keyword evidence="1" id="KW-1133">Transmembrane helix</keyword>
<evidence type="ECO:0000256" key="1">
    <source>
        <dbReference type="SAM" id="Phobius"/>
    </source>
</evidence>
<feature type="transmembrane region" description="Helical" evidence="1">
    <location>
        <begin position="46"/>
        <end position="63"/>
    </location>
</feature>
<dbReference type="AlphaFoldDB" id="W4PZA1"/>
<dbReference type="Proteomes" id="UP000018890">
    <property type="component" value="Unassembled WGS sequence"/>
</dbReference>
<dbReference type="RefSeq" id="WP_034741396.1">
    <property type="nucleotide sequence ID" value="NZ_BAUT01000002.1"/>
</dbReference>
<dbReference type="OrthoDB" id="2966977at2"/>
<gene>
    <name evidence="2" type="ORF">JCM9140_340</name>
</gene>
<sequence>MRQKNKQLNNKIKSYVQTKSTLTLVLKIIGFMVGAIIIFSIIQYELVYRAFVFMFLIGFAYVVNKKLTQLKELISNNIKEAQPELEIDTPAVDQETQIFEKVLIEKEEQLEKIDLDRTQLLEELFSKADLNDLEKQSYREKIKQKESERTHTMEDLLVVKGRLHQAILGTKKYFVKEDPMKEVAAAIDKEHVQGTSIATLNEEIHTIIPMLTEEVVLSLKKNNYIDEDHNLTRSGYKSLMKMVDKE</sequence>
<protein>
    <submittedName>
        <fullName evidence="2">Uncharacterized protein</fullName>
    </submittedName>
</protein>
<accession>W4PZA1</accession>
<feature type="transmembrane region" description="Helical" evidence="1">
    <location>
        <begin position="21"/>
        <end position="40"/>
    </location>
</feature>
<evidence type="ECO:0000313" key="2">
    <source>
        <dbReference type="EMBL" id="GAE24419.1"/>
    </source>
</evidence>
<keyword evidence="1" id="KW-0472">Membrane</keyword>
<dbReference type="EMBL" id="BAUT01000002">
    <property type="protein sequence ID" value="GAE24419.1"/>
    <property type="molecule type" value="Genomic_DNA"/>
</dbReference>
<keyword evidence="1" id="KW-0812">Transmembrane</keyword>
<evidence type="ECO:0000313" key="3">
    <source>
        <dbReference type="Proteomes" id="UP000018890"/>
    </source>
</evidence>